<reference evidence="1 2" key="1">
    <citation type="journal article" date="2016" name="Mol. Biol. Evol.">
        <title>Comparative Genomics of Early-Diverging Mushroom-Forming Fungi Provides Insights into the Origins of Lignocellulose Decay Capabilities.</title>
        <authorList>
            <person name="Nagy L.G."/>
            <person name="Riley R."/>
            <person name="Tritt A."/>
            <person name="Adam C."/>
            <person name="Daum C."/>
            <person name="Floudas D."/>
            <person name="Sun H."/>
            <person name="Yadav J.S."/>
            <person name="Pangilinan J."/>
            <person name="Larsson K.H."/>
            <person name="Matsuura K."/>
            <person name="Barry K."/>
            <person name="Labutti K."/>
            <person name="Kuo R."/>
            <person name="Ohm R.A."/>
            <person name="Bhattacharya S.S."/>
            <person name="Shirouzu T."/>
            <person name="Yoshinaga Y."/>
            <person name="Martin F.M."/>
            <person name="Grigoriev I.V."/>
            <person name="Hibbett D.S."/>
        </authorList>
    </citation>
    <scope>NUCLEOTIDE SEQUENCE [LARGE SCALE GENOMIC DNA]</scope>
    <source>
        <strain evidence="1 2">HHB12029</strain>
    </source>
</reference>
<protein>
    <submittedName>
        <fullName evidence="1">Uncharacterized protein</fullName>
    </submittedName>
</protein>
<accession>A0A165HJR5</accession>
<evidence type="ECO:0000313" key="2">
    <source>
        <dbReference type="Proteomes" id="UP000077266"/>
    </source>
</evidence>
<gene>
    <name evidence="1" type="ORF">EXIGLDRAFT_83751</name>
</gene>
<dbReference type="Proteomes" id="UP000077266">
    <property type="component" value="Unassembled WGS sequence"/>
</dbReference>
<organism evidence="1 2">
    <name type="scientific">Exidia glandulosa HHB12029</name>
    <dbReference type="NCBI Taxonomy" id="1314781"/>
    <lineage>
        <taxon>Eukaryota</taxon>
        <taxon>Fungi</taxon>
        <taxon>Dikarya</taxon>
        <taxon>Basidiomycota</taxon>
        <taxon>Agaricomycotina</taxon>
        <taxon>Agaricomycetes</taxon>
        <taxon>Auriculariales</taxon>
        <taxon>Exidiaceae</taxon>
        <taxon>Exidia</taxon>
    </lineage>
</organism>
<sequence length="160" mass="17772">MFQAMTWVCEQRLCSGNRWYRTGCCGPPRGPSGAFCCDCLPVRKQPLRYRRRQSCLLDLAIPSITPSANHIAYGLCGHRITVPAQLFRWRCPSGDLRRALAITTVAPTALLCDVSSKRWSPEKENTRHDFTCPLDALSISIRCSTRAPGIRAGQDAACCL</sequence>
<dbReference type="InParanoid" id="A0A165HJR5"/>
<dbReference type="AlphaFoldDB" id="A0A165HJR5"/>
<evidence type="ECO:0000313" key="1">
    <source>
        <dbReference type="EMBL" id="KZV92076.1"/>
    </source>
</evidence>
<keyword evidence="2" id="KW-1185">Reference proteome</keyword>
<dbReference type="EMBL" id="KV426015">
    <property type="protein sequence ID" value="KZV92076.1"/>
    <property type="molecule type" value="Genomic_DNA"/>
</dbReference>
<name>A0A165HJR5_EXIGL</name>
<proteinExistence type="predicted"/>